<name>A0A833VX59_9HYME</name>
<reference evidence="2" key="1">
    <citation type="submission" date="2019-11" db="EMBL/GenBank/DDBJ databases">
        <title>The nuclear and mitochondrial genomes of Frieseomelitta varia - a highly eusocial stingless bee (Meliponini) with a permanently sterile worker caste.</title>
        <authorList>
            <person name="Freitas F.C.P."/>
            <person name="Lourenco A.P."/>
            <person name="Nunes F.M.F."/>
            <person name="Paschoal A.R."/>
            <person name="Abreu F.C.P."/>
            <person name="Barbin F.O."/>
            <person name="Bataglia L."/>
            <person name="Cardoso-Junior C.A.M."/>
            <person name="Cervoni M.S."/>
            <person name="Silva S.R."/>
            <person name="Dalarmi F."/>
            <person name="Del Lama M.A."/>
            <person name="Depintor T.S."/>
            <person name="Ferreira K.M."/>
            <person name="Goria P.S."/>
            <person name="Jaskot M.C."/>
            <person name="Lago D.C."/>
            <person name="Luna-Lucena D."/>
            <person name="Moda L.M."/>
            <person name="Nascimento L."/>
            <person name="Pedrino M."/>
            <person name="Rabico F.O."/>
            <person name="Sanches F.C."/>
            <person name="Santos D.E."/>
            <person name="Santos C.G."/>
            <person name="Vieira J."/>
            <person name="Lopes T.F."/>
            <person name="Barchuk A.R."/>
            <person name="Hartfelder K."/>
            <person name="Simoes Z.L.P."/>
            <person name="Bitondi M.M.G."/>
            <person name="Pinheiro D.G."/>
        </authorList>
    </citation>
    <scope>NUCLEOTIDE SEQUENCE</scope>
    <source>
        <strain evidence="2">USP_RPSP 00005682</strain>
        <tissue evidence="2">Whole individual</tissue>
    </source>
</reference>
<accession>A0A833VX59</accession>
<dbReference type="InterPro" id="IPR007110">
    <property type="entry name" value="Ig-like_dom"/>
</dbReference>
<comment type="caution">
    <text evidence="2">The sequence shown here is derived from an EMBL/GenBank/DDBJ whole genome shotgun (WGS) entry which is preliminary data.</text>
</comment>
<feature type="domain" description="Ig-like" evidence="1">
    <location>
        <begin position="50"/>
        <end position="193"/>
    </location>
</feature>
<dbReference type="Gene3D" id="2.60.40.10">
    <property type="entry name" value="Immunoglobulins"/>
    <property type="match status" value="1"/>
</dbReference>
<dbReference type="PROSITE" id="PS50835">
    <property type="entry name" value="IG_LIKE"/>
    <property type="match status" value="1"/>
</dbReference>
<proteinExistence type="predicted"/>
<protein>
    <recommendedName>
        <fullName evidence="1">Ig-like domain-containing protein</fullName>
    </recommendedName>
</protein>
<evidence type="ECO:0000313" key="2">
    <source>
        <dbReference type="EMBL" id="KAF3423629.1"/>
    </source>
</evidence>
<keyword evidence="3" id="KW-1185">Reference proteome</keyword>
<dbReference type="PANTHER" id="PTHR21261:SF15">
    <property type="entry name" value="BEATEN PATH IIIA, ISOFORM D-RELATED"/>
    <property type="match status" value="1"/>
</dbReference>
<sequence>MEAADLWKFRNLIVKHVPCVGDPRRVTCQQCNTLYYSSPFKRSKARDVFPVITAKYAGRNLGTMALRMLELVVPQHVVRGQNIRLECNFNLDGETLYSVKWYKDGNEFYRYVPQDRPPVLVFQLPGVTANPIRGIAERVNYSGLIRYREGTLLAFQIHNSTERSVVLYSVNLMSTGRYRCEVSAEAPSFQTVSDHSDMLVVGKKRLQIVASVDLPRRQPSGNVFCALTKISNVFSRGPPRLSPPTA</sequence>
<dbReference type="InterPro" id="IPR013783">
    <property type="entry name" value="Ig-like_fold"/>
</dbReference>
<dbReference type="PANTHER" id="PTHR21261">
    <property type="entry name" value="BEAT PROTEIN"/>
    <property type="match status" value="1"/>
</dbReference>
<evidence type="ECO:0000259" key="1">
    <source>
        <dbReference type="PROSITE" id="PS50835"/>
    </source>
</evidence>
<dbReference type="SUPFAM" id="SSF48726">
    <property type="entry name" value="Immunoglobulin"/>
    <property type="match status" value="1"/>
</dbReference>
<dbReference type="InterPro" id="IPR036179">
    <property type="entry name" value="Ig-like_dom_sf"/>
</dbReference>
<dbReference type="EMBL" id="WNWW01000551">
    <property type="protein sequence ID" value="KAF3423629.1"/>
    <property type="molecule type" value="Genomic_DNA"/>
</dbReference>
<gene>
    <name evidence="2" type="ORF">E2986_04417</name>
</gene>
<evidence type="ECO:0000313" key="3">
    <source>
        <dbReference type="Proteomes" id="UP000655588"/>
    </source>
</evidence>
<organism evidence="2 3">
    <name type="scientific">Frieseomelitta varia</name>
    <dbReference type="NCBI Taxonomy" id="561572"/>
    <lineage>
        <taxon>Eukaryota</taxon>
        <taxon>Metazoa</taxon>
        <taxon>Ecdysozoa</taxon>
        <taxon>Arthropoda</taxon>
        <taxon>Hexapoda</taxon>
        <taxon>Insecta</taxon>
        <taxon>Pterygota</taxon>
        <taxon>Neoptera</taxon>
        <taxon>Endopterygota</taxon>
        <taxon>Hymenoptera</taxon>
        <taxon>Apocrita</taxon>
        <taxon>Aculeata</taxon>
        <taxon>Apoidea</taxon>
        <taxon>Anthophila</taxon>
        <taxon>Apidae</taxon>
        <taxon>Frieseomelitta</taxon>
    </lineage>
</organism>
<dbReference type="AlphaFoldDB" id="A0A833VX59"/>
<dbReference type="Proteomes" id="UP000655588">
    <property type="component" value="Unassembled WGS sequence"/>
</dbReference>